<reference evidence="2" key="1">
    <citation type="submission" date="2023-03" db="EMBL/GenBank/DDBJ databases">
        <title>Massive genome expansion in bonnet fungi (Mycena s.s.) driven by repeated elements and novel gene families across ecological guilds.</title>
        <authorList>
            <consortium name="Lawrence Berkeley National Laboratory"/>
            <person name="Harder C.B."/>
            <person name="Miyauchi S."/>
            <person name="Viragh M."/>
            <person name="Kuo A."/>
            <person name="Thoen E."/>
            <person name="Andreopoulos B."/>
            <person name="Lu D."/>
            <person name="Skrede I."/>
            <person name="Drula E."/>
            <person name="Henrissat B."/>
            <person name="Morin E."/>
            <person name="Kohler A."/>
            <person name="Barry K."/>
            <person name="LaButti K."/>
            <person name="Morin E."/>
            <person name="Salamov A."/>
            <person name="Lipzen A."/>
            <person name="Mereny Z."/>
            <person name="Hegedus B."/>
            <person name="Baldrian P."/>
            <person name="Stursova M."/>
            <person name="Weitz H."/>
            <person name="Taylor A."/>
            <person name="Grigoriev I.V."/>
            <person name="Nagy L.G."/>
            <person name="Martin F."/>
            <person name="Kauserud H."/>
        </authorList>
    </citation>
    <scope>NUCLEOTIDE SEQUENCE</scope>
    <source>
        <strain evidence="2">9284</strain>
    </source>
</reference>
<comment type="caution">
    <text evidence="2">The sequence shown here is derived from an EMBL/GenBank/DDBJ whole genome shotgun (WGS) entry which is preliminary data.</text>
</comment>
<evidence type="ECO:0000313" key="2">
    <source>
        <dbReference type="EMBL" id="KAJ7632130.1"/>
    </source>
</evidence>
<gene>
    <name evidence="2" type="ORF">FB45DRAFT_1026321</name>
</gene>
<sequence length="140" mass="15606">MSSACHAGRALPPCPALPLLPTVYDFTYRIKRTSRQPGHRTPKPKTPMPKPQVEVTNVEEPRRVGWPLFVEKPKARKVVVEKPKLPEGYVFIPPPQPLSFPASYHLIPAGPQNAPKKPKRTVFASISNLAAKTRATKEKQ</sequence>
<organism evidence="2 3">
    <name type="scientific">Roridomyces roridus</name>
    <dbReference type="NCBI Taxonomy" id="1738132"/>
    <lineage>
        <taxon>Eukaryota</taxon>
        <taxon>Fungi</taxon>
        <taxon>Dikarya</taxon>
        <taxon>Basidiomycota</taxon>
        <taxon>Agaricomycotina</taxon>
        <taxon>Agaricomycetes</taxon>
        <taxon>Agaricomycetidae</taxon>
        <taxon>Agaricales</taxon>
        <taxon>Marasmiineae</taxon>
        <taxon>Mycenaceae</taxon>
        <taxon>Roridomyces</taxon>
    </lineage>
</organism>
<name>A0AAD7BWY1_9AGAR</name>
<feature type="region of interest" description="Disordered" evidence="1">
    <location>
        <begin position="32"/>
        <end position="56"/>
    </location>
</feature>
<dbReference type="EMBL" id="JARKIF010000008">
    <property type="protein sequence ID" value="KAJ7632130.1"/>
    <property type="molecule type" value="Genomic_DNA"/>
</dbReference>
<feature type="compositionally biased region" description="Basic residues" evidence="1">
    <location>
        <begin position="32"/>
        <end position="43"/>
    </location>
</feature>
<evidence type="ECO:0000256" key="1">
    <source>
        <dbReference type="SAM" id="MobiDB-lite"/>
    </source>
</evidence>
<protein>
    <submittedName>
        <fullName evidence="2">Uncharacterized protein</fullName>
    </submittedName>
</protein>
<keyword evidence="3" id="KW-1185">Reference proteome</keyword>
<proteinExistence type="predicted"/>
<evidence type="ECO:0000313" key="3">
    <source>
        <dbReference type="Proteomes" id="UP001221142"/>
    </source>
</evidence>
<dbReference type="Proteomes" id="UP001221142">
    <property type="component" value="Unassembled WGS sequence"/>
</dbReference>
<accession>A0AAD7BWY1</accession>
<dbReference type="AlphaFoldDB" id="A0AAD7BWY1"/>